<dbReference type="AlphaFoldDB" id="A0A8S1NF65"/>
<dbReference type="PANTHER" id="PTHR13082:SF0">
    <property type="entry name" value="HISTONE DEACETYLASE COMPLEX SUBUNIT SAP18"/>
    <property type="match status" value="1"/>
</dbReference>
<dbReference type="EMBL" id="CAJJDN010000057">
    <property type="protein sequence ID" value="CAD8091298.1"/>
    <property type="molecule type" value="Genomic_DNA"/>
</dbReference>
<proteinExistence type="predicted"/>
<dbReference type="GO" id="GO:0005634">
    <property type="term" value="C:nucleus"/>
    <property type="evidence" value="ECO:0007669"/>
    <property type="project" value="TreeGrafter"/>
</dbReference>
<gene>
    <name evidence="1" type="ORF">PSON_ATCC_30995.1.T0570197</name>
</gene>
<reference evidence="1" key="1">
    <citation type="submission" date="2021-01" db="EMBL/GenBank/DDBJ databases">
        <authorList>
            <consortium name="Genoscope - CEA"/>
            <person name="William W."/>
        </authorList>
    </citation>
    <scope>NUCLEOTIDE SEQUENCE</scope>
</reference>
<dbReference type="GO" id="GO:0003714">
    <property type="term" value="F:transcription corepressor activity"/>
    <property type="evidence" value="ECO:0007669"/>
    <property type="project" value="TreeGrafter"/>
</dbReference>
<evidence type="ECO:0000313" key="1">
    <source>
        <dbReference type="EMBL" id="CAD8091298.1"/>
    </source>
</evidence>
<protein>
    <submittedName>
        <fullName evidence="1">Uncharacterized protein</fullName>
    </submittedName>
</protein>
<sequence>MASNKKEQIKVDGIHNSRYGRFRDNRNQNEKDKHQVPFLVRTHWKYGQITLEDFNKNQTQEILLYLFLSSKLRDIVDQLKYQLDGVYRRDISFKVSNVYLDQHGVQKKKDLGIVHSVKSGKDDDTDLKEHGFKIGDILMVEIETKSQNKQPISQIAKE</sequence>
<dbReference type="InterPro" id="IPR010516">
    <property type="entry name" value="SAP18"/>
</dbReference>
<dbReference type="Pfam" id="PF06487">
    <property type="entry name" value="SAP18"/>
    <property type="match status" value="1"/>
</dbReference>
<dbReference type="PANTHER" id="PTHR13082">
    <property type="entry name" value="SAP18"/>
    <property type="match status" value="1"/>
</dbReference>
<dbReference type="OrthoDB" id="440566at2759"/>
<organism evidence="1 2">
    <name type="scientific">Paramecium sonneborni</name>
    <dbReference type="NCBI Taxonomy" id="65129"/>
    <lineage>
        <taxon>Eukaryota</taxon>
        <taxon>Sar</taxon>
        <taxon>Alveolata</taxon>
        <taxon>Ciliophora</taxon>
        <taxon>Intramacronucleata</taxon>
        <taxon>Oligohymenophorea</taxon>
        <taxon>Peniculida</taxon>
        <taxon>Parameciidae</taxon>
        <taxon>Paramecium</taxon>
    </lineage>
</organism>
<keyword evidence="2" id="KW-1185">Reference proteome</keyword>
<evidence type="ECO:0000313" key="2">
    <source>
        <dbReference type="Proteomes" id="UP000692954"/>
    </source>
</evidence>
<accession>A0A8S1NF65</accession>
<name>A0A8S1NF65_9CILI</name>
<dbReference type="Proteomes" id="UP000692954">
    <property type="component" value="Unassembled WGS sequence"/>
</dbReference>
<comment type="caution">
    <text evidence="1">The sequence shown here is derived from an EMBL/GenBank/DDBJ whole genome shotgun (WGS) entry which is preliminary data.</text>
</comment>